<accession>A0A1Z5KNX1</accession>
<dbReference type="GO" id="GO:0005525">
    <property type="term" value="F:GTP binding"/>
    <property type="evidence" value="ECO:0007669"/>
    <property type="project" value="UniProtKB-KW"/>
</dbReference>
<dbReference type="EMBL" id="BDSP01000259">
    <property type="protein sequence ID" value="GAX27711.1"/>
    <property type="molecule type" value="Genomic_DNA"/>
</dbReference>
<evidence type="ECO:0000256" key="8">
    <source>
        <dbReference type="ARBA" id="ARBA00023134"/>
    </source>
</evidence>
<evidence type="ECO:0000256" key="7">
    <source>
        <dbReference type="ARBA" id="ARBA00022989"/>
    </source>
</evidence>
<protein>
    <recommendedName>
        <fullName evidence="3">Signal recognition particle receptor subunit beta</fullName>
    </recommendedName>
</protein>
<gene>
    <name evidence="12" type="ORF">FisN_13Hu192</name>
</gene>
<keyword evidence="7 11" id="KW-1133">Transmembrane helix</keyword>
<dbReference type="InterPro" id="IPR027417">
    <property type="entry name" value="P-loop_NTPase"/>
</dbReference>
<keyword evidence="8" id="KW-0342">GTP-binding</keyword>
<keyword evidence="10 12" id="KW-0675">Receptor</keyword>
<evidence type="ECO:0000256" key="2">
    <source>
        <dbReference type="ARBA" id="ARBA00005619"/>
    </source>
</evidence>
<evidence type="ECO:0000256" key="1">
    <source>
        <dbReference type="ARBA" id="ARBA00004389"/>
    </source>
</evidence>
<evidence type="ECO:0000256" key="11">
    <source>
        <dbReference type="SAM" id="Phobius"/>
    </source>
</evidence>
<keyword evidence="9 11" id="KW-0472">Membrane</keyword>
<dbReference type="Proteomes" id="UP000198406">
    <property type="component" value="Unassembled WGS sequence"/>
</dbReference>
<dbReference type="Gene3D" id="3.40.50.300">
    <property type="entry name" value="P-loop containing nucleotide triphosphate hydrolases"/>
    <property type="match status" value="1"/>
</dbReference>
<keyword evidence="13" id="KW-1185">Reference proteome</keyword>
<dbReference type="AlphaFoldDB" id="A0A1Z5KNX1"/>
<dbReference type="OrthoDB" id="41266at2759"/>
<evidence type="ECO:0000313" key="12">
    <source>
        <dbReference type="EMBL" id="GAX27711.1"/>
    </source>
</evidence>
<evidence type="ECO:0000256" key="3">
    <source>
        <dbReference type="ARBA" id="ARBA00020256"/>
    </source>
</evidence>
<reference evidence="12 13" key="1">
    <citation type="journal article" date="2015" name="Plant Cell">
        <title>Oil accumulation by the oleaginous diatom Fistulifera solaris as revealed by the genome and transcriptome.</title>
        <authorList>
            <person name="Tanaka T."/>
            <person name="Maeda Y."/>
            <person name="Veluchamy A."/>
            <person name="Tanaka M."/>
            <person name="Abida H."/>
            <person name="Marechal E."/>
            <person name="Bowler C."/>
            <person name="Muto M."/>
            <person name="Sunaga Y."/>
            <person name="Tanaka M."/>
            <person name="Yoshino T."/>
            <person name="Taniguchi T."/>
            <person name="Fukuda Y."/>
            <person name="Nemoto M."/>
            <person name="Matsumoto M."/>
            <person name="Wong P.S."/>
            <person name="Aburatani S."/>
            <person name="Fujibuchi W."/>
        </authorList>
    </citation>
    <scope>NUCLEOTIDE SEQUENCE [LARGE SCALE GENOMIC DNA]</scope>
    <source>
        <strain evidence="12 13">JPCC DA0580</strain>
    </source>
</reference>
<comment type="caution">
    <text evidence="12">The sequence shown here is derived from an EMBL/GenBank/DDBJ whole genome shotgun (WGS) entry which is preliminary data.</text>
</comment>
<dbReference type="InterPro" id="IPR019009">
    <property type="entry name" value="SRP_receptor_beta_su"/>
</dbReference>
<dbReference type="Pfam" id="PF09439">
    <property type="entry name" value="SRPRB"/>
    <property type="match status" value="1"/>
</dbReference>
<evidence type="ECO:0000313" key="13">
    <source>
        <dbReference type="Proteomes" id="UP000198406"/>
    </source>
</evidence>
<evidence type="ECO:0000256" key="9">
    <source>
        <dbReference type="ARBA" id="ARBA00023136"/>
    </source>
</evidence>
<proteinExistence type="inferred from homology"/>
<evidence type="ECO:0000256" key="5">
    <source>
        <dbReference type="ARBA" id="ARBA00022741"/>
    </source>
</evidence>
<keyword evidence="6" id="KW-0256">Endoplasmic reticulum</keyword>
<keyword evidence="4 11" id="KW-0812">Transmembrane</keyword>
<dbReference type="GO" id="GO:0005789">
    <property type="term" value="C:endoplasmic reticulum membrane"/>
    <property type="evidence" value="ECO:0007669"/>
    <property type="project" value="UniProtKB-SubCell"/>
</dbReference>
<sequence length="289" mass="32577">MNQPHQDAQRSMWQSTVREAITPYLPPPVVHAIRHQIDPQLAAYGLGPEGTVTVLTTLFLAWLTLFIFRMTRVWMGSGKAVLEDDDAILQSKAQTKYDHTVLLMGPSSSGKTRLYYQLTLGPDYNQIPTVASIKANVGYAVASDHSTIRYVDWPGYASLDDKLLKTIVAETDRVILVLDASQPVGSAADILYYLCNDKKRRKVFVACHKNDLSKAKNWRRIKIQLRTELERLFSLRKNEDTWWPSGKSLELDDIPAVQLHFASTSCESQLPSELTHFCETGVLPESNTQ</sequence>
<keyword evidence="5" id="KW-0547">Nucleotide-binding</keyword>
<dbReference type="InParanoid" id="A0A1Z5KNX1"/>
<evidence type="ECO:0000256" key="10">
    <source>
        <dbReference type="ARBA" id="ARBA00023170"/>
    </source>
</evidence>
<dbReference type="SUPFAM" id="SSF52540">
    <property type="entry name" value="P-loop containing nucleoside triphosphate hydrolases"/>
    <property type="match status" value="1"/>
</dbReference>
<comment type="similarity">
    <text evidence="2">Belongs to the SRP receptor beta subunit family.</text>
</comment>
<evidence type="ECO:0000256" key="6">
    <source>
        <dbReference type="ARBA" id="ARBA00022824"/>
    </source>
</evidence>
<evidence type="ECO:0000256" key="4">
    <source>
        <dbReference type="ARBA" id="ARBA00022692"/>
    </source>
</evidence>
<feature type="transmembrane region" description="Helical" evidence="11">
    <location>
        <begin position="50"/>
        <end position="68"/>
    </location>
</feature>
<name>A0A1Z5KNX1_FISSO</name>
<comment type="subcellular location">
    <subcellularLocation>
        <location evidence="1">Endoplasmic reticulum membrane</location>
        <topology evidence="1">Single-pass membrane protein</topology>
    </subcellularLocation>
</comment>
<organism evidence="12 13">
    <name type="scientific">Fistulifera solaris</name>
    <name type="common">Oleaginous diatom</name>
    <dbReference type="NCBI Taxonomy" id="1519565"/>
    <lineage>
        <taxon>Eukaryota</taxon>
        <taxon>Sar</taxon>
        <taxon>Stramenopiles</taxon>
        <taxon>Ochrophyta</taxon>
        <taxon>Bacillariophyta</taxon>
        <taxon>Bacillariophyceae</taxon>
        <taxon>Bacillariophycidae</taxon>
        <taxon>Naviculales</taxon>
        <taxon>Naviculaceae</taxon>
        <taxon>Fistulifera</taxon>
    </lineage>
</organism>